<comment type="similarity">
    <text evidence="2">Belongs to the glycosyl hydrolase 88 family.</text>
</comment>
<dbReference type="InterPro" id="IPR052369">
    <property type="entry name" value="UG_Glycosaminoglycan_Hydrolase"/>
</dbReference>
<dbReference type="EMBL" id="JAVFKD010000004">
    <property type="protein sequence ID" value="KAK5995403.1"/>
    <property type="molecule type" value="Genomic_DNA"/>
</dbReference>
<keyword evidence="4" id="KW-1185">Reference proteome</keyword>
<evidence type="ECO:0000256" key="1">
    <source>
        <dbReference type="ARBA" id="ARBA00022801"/>
    </source>
</evidence>
<accession>A0ABR0STF5</accession>
<dbReference type="SUPFAM" id="SSF48208">
    <property type="entry name" value="Six-hairpin glycosidases"/>
    <property type="match status" value="1"/>
</dbReference>
<dbReference type="GO" id="GO:0016787">
    <property type="term" value="F:hydrolase activity"/>
    <property type="evidence" value="ECO:0007669"/>
    <property type="project" value="UniProtKB-KW"/>
</dbReference>
<dbReference type="InterPro" id="IPR012341">
    <property type="entry name" value="6hp_glycosidase-like_sf"/>
</dbReference>
<proteinExistence type="inferred from homology"/>
<keyword evidence="1 3" id="KW-0378">Hydrolase</keyword>
<evidence type="ECO:0000313" key="3">
    <source>
        <dbReference type="EMBL" id="KAK5995403.1"/>
    </source>
</evidence>
<organism evidence="3 4">
    <name type="scientific">Cladobotryum mycophilum</name>
    <dbReference type="NCBI Taxonomy" id="491253"/>
    <lineage>
        <taxon>Eukaryota</taxon>
        <taxon>Fungi</taxon>
        <taxon>Dikarya</taxon>
        <taxon>Ascomycota</taxon>
        <taxon>Pezizomycotina</taxon>
        <taxon>Sordariomycetes</taxon>
        <taxon>Hypocreomycetidae</taxon>
        <taxon>Hypocreales</taxon>
        <taxon>Hypocreaceae</taxon>
        <taxon>Cladobotryum</taxon>
    </lineage>
</organism>
<name>A0ABR0STF5_9HYPO</name>
<comment type="caution">
    <text evidence="3">The sequence shown here is derived from an EMBL/GenBank/DDBJ whole genome shotgun (WGS) entry which is preliminary data.</text>
</comment>
<dbReference type="InterPro" id="IPR008928">
    <property type="entry name" value="6-hairpin_glycosidase_sf"/>
</dbReference>
<dbReference type="PANTHER" id="PTHR36845">
    <property type="entry name" value="HYDROLASE, PUTATIVE (AFU_ORTHOLOGUE AFUA_7G05090)-RELATED"/>
    <property type="match status" value="1"/>
</dbReference>
<dbReference type="Gene3D" id="1.50.10.10">
    <property type="match status" value="1"/>
</dbReference>
<evidence type="ECO:0000256" key="2">
    <source>
        <dbReference type="ARBA" id="ARBA00038358"/>
    </source>
</evidence>
<dbReference type="PANTHER" id="PTHR36845:SF1">
    <property type="entry name" value="HYDROLASE, PUTATIVE (AFU_ORTHOLOGUE AFUA_7G05090)-RELATED"/>
    <property type="match status" value="1"/>
</dbReference>
<evidence type="ECO:0000313" key="4">
    <source>
        <dbReference type="Proteomes" id="UP001338125"/>
    </source>
</evidence>
<gene>
    <name evidence="3" type="ORF">PT974_03807</name>
</gene>
<sequence length="427" mass="47900">MGSVEEVISTHIKSHKVLPTPHLSLTTLPQSLQEKLKELGNEYLSDDVAETIMRVASRPPLVEGGFPHHIGQDGKTYVYEPSEWWTSGFFPGSIWLLYERSVQVPTPIASSDILAAALQWQKGMEKEQYNTETHDLGFMIMPEFYSHYKQSGSADSRDIVINAAKSLSSRWNEKVQCFRSWDECVSTRFNFTDKEEDFLVIIDNMMNLDLLYIGSELTGDPEFARRATAHAKTTLLHHIRPDNSTYHLVNYDAATGAVKGRYTVQGYGDETAWSRGQAWALYGYATAYRFTNDPEFLDASVRLSEYFCRRVEEAAAETGEAGAVYWDFDAPRPPYLLDTSAAMIACSGMLLLYQLTGDAQFLPTVTRIMSHCARKAKAPAGSDSILGHATVNNNGDAINPVRDTGLVYADYYFLEVGNRLIDLGFKR</sequence>
<dbReference type="Proteomes" id="UP001338125">
    <property type="component" value="Unassembled WGS sequence"/>
</dbReference>
<protein>
    <submittedName>
        <fullName evidence="3">Unsaturated glucuronyl hydrolase</fullName>
    </submittedName>
</protein>
<reference evidence="3 4" key="1">
    <citation type="submission" date="2024-01" db="EMBL/GenBank/DDBJ databases">
        <title>Complete genome of Cladobotryum mycophilum ATHUM6906.</title>
        <authorList>
            <person name="Christinaki A.C."/>
            <person name="Myridakis A.I."/>
            <person name="Kouvelis V.N."/>
        </authorList>
    </citation>
    <scope>NUCLEOTIDE SEQUENCE [LARGE SCALE GENOMIC DNA]</scope>
    <source>
        <strain evidence="3 4">ATHUM6906</strain>
    </source>
</reference>